<evidence type="ECO:0000313" key="2">
    <source>
        <dbReference type="EMBL" id="CEK59881.1"/>
    </source>
</evidence>
<dbReference type="PANTHER" id="PTHR26392:SF92">
    <property type="entry name" value="PROTEIN KINASE DOMAIN-CONTAINING PROTEIN"/>
    <property type="match status" value="1"/>
</dbReference>
<dbReference type="PROSITE" id="PS50011">
    <property type="entry name" value="PROTEIN_KINASE_DOM"/>
    <property type="match status" value="1"/>
</dbReference>
<dbReference type="InterPro" id="IPR011009">
    <property type="entry name" value="Kinase-like_dom_sf"/>
</dbReference>
<feature type="non-terminal residue" evidence="2">
    <location>
        <position position="1"/>
    </location>
</feature>
<gene>
    <name evidence="2" type="primary">ORF37730</name>
</gene>
<organism evidence="2">
    <name type="scientific">Arion vulgaris</name>
    <dbReference type="NCBI Taxonomy" id="1028688"/>
    <lineage>
        <taxon>Eukaryota</taxon>
        <taxon>Metazoa</taxon>
        <taxon>Spiralia</taxon>
        <taxon>Lophotrochozoa</taxon>
        <taxon>Mollusca</taxon>
        <taxon>Gastropoda</taxon>
        <taxon>Heterobranchia</taxon>
        <taxon>Euthyneura</taxon>
        <taxon>Panpulmonata</taxon>
        <taxon>Eupulmonata</taxon>
        <taxon>Stylommatophora</taxon>
        <taxon>Helicina</taxon>
        <taxon>Arionoidea</taxon>
        <taxon>Arionidae</taxon>
        <taxon>Arion</taxon>
    </lineage>
</organism>
<dbReference type="Pfam" id="PF00069">
    <property type="entry name" value="Pkinase"/>
    <property type="match status" value="1"/>
</dbReference>
<dbReference type="SUPFAM" id="SSF56112">
    <property type="entry name" value="Protein kinase-like (PK-like)"/>
    <property type="match status" value="1"/>
</dbReference>
<reference evidence="2" key="1">
    <citation type="submission" date="2014-12" db="EMBL/GenBank/DDBJ databases">
        <title>Insight into the proteome of Arion vulgaris.</title>
        <authorList>
            <person name="Aradska J."/>
            <person name="Bulat T."/>
            <person name="Smidak R."/>
            <person name="Sarate P."/>
            <person name="Gangsoo J."/>
            <person name="Sialana F."/>
            <person name="Bilban M."/>
            <person name="Lubec G."/>
        </authorList>
    </citation>
    <scope>NUCLEOTIDE SEQUENCE</scope>
    <source>
        <tissue evidence="2">Skin</tissue>
    </source>
</reference>
<dbReference type="GO" id="GO:0004672">
    <property type="term" value="F:protein kinase activity"/>
    <property type="evidence" value="ECO:0007669"/>
    <property type="project" value="InterPro"/>
</dbReference>
<feature type="domain" description="Protein kinase" evidence="1">
    <location>
        <begin position="1"/>
        <end position="161"/>
    </location>
</feature>
<dbReference type="GO" id="GO:0005524">
    <property type="term" value="F:ATP binding"/>
    <property type="evidence" value="ECO:0007669"/>
    <property type="project" value="InterPro"/>
</dbReference>
<proteinExistence type="predicted"/>
<dbReference type="PANTHER" id="PTHR26392">
    <property type="entry name" value="MITOGEN-ACTIVATED PROTEIN KINASE KINASE KINASE 7-RELATED"/>
    <property type="match status" value="1"/>
</dbReference>
<protein>
    <recommendedName>
        <fullName evidence="1">Protein kinase domain-containing protein</fullName>
    </recommendedName>
</protein>
<accession>A0A0B6YVV1</accession>
<evidence type="ECO:0000259" key="1">
    <source>
        <dbReference type="PROSITE" id="PS50011"/>
    </source>
</evidence>
<dbReference type="Gene3D" id="1.10.510.10">
    <property type="entry name" value="Transferase(Phosphotransferase) domain 1"/>
    <property type="match status" value="1"/>
</dbReference>
<dbReference type="EMBL" id="HACG01013016">
    <property type="protein sequence ID" value="CEK59881.1"/>
    <property type="molecule type" value="Transcribed_RNA"/>
</dbReference>
<feature type="non-terminal residue" evidence="2">
    <location>
        <position position="161"/>
    </location>
</feature>
<dbReference type="InterPro" id="IPR000719">
    <property type="entry name" value="Prot_kinase_dom"/>
</dbReference>
<sequence>LLQGLNYIHREGLVHMELNLNTVMVERLTGVVKLCQMCKPREARFPINLTTLTQTCVCLSPNVLQGHIYESTDDIYAFGLLLWELIFDDNPPYKEQRVWQLKRFIDECHPNNMLWDALIQLPDVSENILDVLKGTVLLPRGTICMPIATVQSLLVNISDEP</sequence>
<dbReference type="AlphaFoldDB" id="A0A0B6YVV1"/>
<name>A0A0B6YVV1_9EUPU</name>